<dbReference type="EMBL" id="CAUYUJ010011276">
    <property type="protein sequence ID" value="CAK0831483.1"/>
    <property type="molecule type" value="Genomic_DNA"/>
</dbReference>
<evidence type="ECO:0000259" key="3">
    <source>
        <dbReference type="PROSITE" id="PS50011"/>
    </source>
</evidence>
<dbReference type="PROSITE" id="PS00108">
    <property type="entry name" value="PROTEIN_KINASE_ST"/>
    <property type="match status" value="1"/>
</dbReference>
<dbReference type="InterPro" id="IPR008271">
    <property type="entry name" value="Ser/Thr_kinase_AS"/>
</dbReference>
<dbReference type="PROSITE" id="PS50011">
    <property type="entry name" value="PROTEIN_KINASE_DOM"/>
    <property type="match status" value="1"/>
</dbReference>
<evidence type="ECO:0000313" key="4">
    <source>
        <dbReference type="EMBL" id="CAK0831483.1"/>
    </source>
</evidence>
<feature type="domain" description="Protein kinase" evidence="3">
    <location>
        <begin position="1"/>
        <end position="261"/>
    </location>
</feature>
<dbReference type="EC" id="2.7.11.1" evidence="1"/>
<gene>
    <name evidence="4" type="ORF">PCOR1329_LOCUS29788</name>
</gene>
<dbReference type="Proteomes" id="UP001189429">
    <property type="component" value="Unassembled WGS sequence"/>
</dbReference>
<proteinExistence type="predicted"/>
<evidence type="ECO:0000256" key="1">
    <source>
        <dbReference type="ARBA" id="ARBA00012513"/>
    </source>
</evidence>
<name>A0ABN9SIG1_9DINO</name>
<organism evidence="4 5">
    <name type="scientific">Prorocentrum cordatum</name>
    <dbReference type="NCBI Taxonomy" id="2364126"/>
    <lineage>
        <taxon>Eukaryota</taxon>
        <taxon>Sar</taxon>
        <taxon>Alveolata</taxon>
        <taxon>Dinophyceae</taxon>
        <taxon>Prorocentrales</taxon>
        <taxon>Prorocentraceae</taxon>
        <taxon>Prorocentrum</taxon>
    </lineage>
</organism>
<dbReference type="Gene3D" id="1.10.510.10">
    <property type="entry name" value="Transferase(Phosphotransferase) domain 1"/>
    <property type="match status" value="1"/>
</dbReference>
<accession>A0ABN9SIG1</accession>
<dbReference type="InterPro" id="IPR011009">
    <property type="entry name" value="Kinase-like_dom_sf"/>
</dbReference>
<evidence type="ECO:0000256" key="2">
    <source>
        <dbReference type="ARBA" id="ARBA00023860"/>
    </source>
</evidence>
<dbReference type="PANTHER" id="PTHR11909">
    <property type="entry name" value="CASEIN KINASE-RELATED"/>
    <property type="match status" value="1"/>
</dbReference>
<protein>
    <recommendedName>
        <fullName evidence="2">Casein kinase I</fullName>
        <ecNumber evidence="1">2.7.11.1</ecNumber>
    </recommendedName>
</protein>
<dbReference type="InterPro" id="IPR050235">
    <property type="entry name" value="CK1_Ser-Thr_kinase"/>
</dbReference>
<dbReference type="Pfam" id="PF00069">
    <property type="entry name" value="Pkinase"/>
    <property type="match status" value="1"/>
</dbReference>
<evidence type="ECO:0000313" key="5">
    <source>
        <dbReference type="Proteomes" id="UP001189429"/>
    </source>
</evidence>
<keyword evidence="5" id="KW-1185">Reference proteome</keyword>
<sequence length="261" mass="29529">MRQFNVKTVLMIADRMLYRVEYFYSKNYIHGDIKPDNCLIGDTAGSNFVHMVGFGLAKKCRGWTAQQHIPYRDGKGLTGTAAYASINAHPGIEQSRPDDLEAVGYVLMYLDRGQLPWQGCRAATNSDRYRKIMGCEVPASLETLCKRDTRRSLPRTSPIATPCDLFMREGCSRKRRFDWSPRSQDCRRPCPAARRLRRCGRRRRRAHCRTKQALAVPVQVTVLLLGKTFGDGVSSEVAIALEAPLLCPGLHASRSSRHHEF</sequence>
<dbReference type="SUPFAM" id="SSF56112">
    <property type="entry name" value="Protein kinase-like (PK-like)"/>
    <property type="match status" value="1"/>
</dbReference>
<comment type="caution">
    <text evidence="4">The sequence shown here is derived from an EMBL/GenBank/DDBJ whole genome shotgun (WGS) entry which is preliminary data.</text>
</comment>
<reference evidence="4" key="1">
    <citation type="submission" date="2023-10" db="EMBL/GenBank/DDBJ databases">
        <authorList>
            <person name="Chen Y."/>
            <person name="Shah S."/>
            <person name="Dougan E. K."/>
            <person name="Thang M."/>
            <person name="Chan C."/>
        </authorList>
    </citation>
    <scope>NUCLEOTIDE SEQUENCE [LARGE SCALE GENOMIC DNA]</scope>
</reference>
<dbReference type="InterPro" id="IPR000719">
    <property type="entry name" value="Prot_kinase_dom"/>
</dbReference>